<dbReference type="RefSeq" id="WP_126822308.1">
    <property type="nucleotide sequence ID" value="NZ_JACIDG010000003.1"/>
</dbReference>
<organism evidence="2 3">
    <name type="scientific">Rhizobium fabae</name>
    <dbReference type="NCBI Taxonomy" id="573179"/>
    <lineage>
        <taxon>Bacteria</taxon>
        <taxon>Pseudomonadati</taxon>
        <taxon>Pseudomonadota</taxon>
        <taxon>Alphaproteobacteria</taxon>
        <taxon>Hyphomicrobiales</taxon>
        <taxon>Rhizobiaceae</taxon>
        <taxon>Rhizobium/Agrobacterium group</taxon>
        <taxon>Rhizobium</taxon>
    </lineage>
</organism>
<protein>
    <submittedName>
        <fullName evidence="2">Uncharacterized protein</fullName>
    </submittedName>
</protein>
<evidence type="ECO:0000313" key="3">
    <source>
        <dbReference type="Proteomes" id="UP000545490"/>
    </source>
</evidence>
<gene>
    <name evidence="2" type="ORF">GGQ65_001305</name>
</gene>
<reference evidence="2 3" key="1">
    <citation type="submission" date="2020-08" db="EMBL/GenBank/DDBJ databases">
        <title>Genomic Encyclopedia of Type Strains, Phase IV (KMG-IV): sequencing the most valuable type-strain genomes for metagenomic binning, comparative biology and taxonomic classification.</title>
        <authorList>
            <person name="Goeker M."/>
        </authorList>
    </citation>
    <scope>NUCLEOTIDE SEQUENCE [LARGE SCALE GENOMIC DNA]</scope>
    <source>
        <strain evidence="2 3">DSM 19331</strain>
    </source>
</reference>
<dbReference type="AlphaFoldDB" id="A0A7W6B1W0"/>
<accession>A0A7W6B1W0</accession>
<keyword evidence="1" id="KW-0732">Signal</keyword>
<sequence length="62" mass="6578">MRLKLITATCALALGLFTTAEAVEISQDGANAGRDNLTKVLSKELAKSGLITVSPRSWSTTR</sequence>
<name>A0A7W6B1W0_9HYPH</name>
<proteinExistence type="predicted"/>
<feature type="chain" id="PRO_5030651720" evidence="1">
    <location>
        <begin position="23"/>
        <end position="62"/>
    </location>
</feature>
<feature type="signal peptide" evidence="1">
    <location>
        <begin position="1"/>
        <end position="22"/>
    </location>
</feature>
<comment type="caution">
    <text evidence="2">The sequence shown here is derived from an EMBL/GenBank/DDBJ whole genome shotgun (WGS) entry which is preliminary data.</text>
</comment>
<dbReference type="EMBL" id="JACIDG010000003">
    <property type="protein sequence ID" value="MBB3914035.1"/>
    <property type="molecule type" value="Genomic_DNA"/>
</dbReference>
<dbReference type="Proteomes" id="UP000545490">
    <property type="component" value="Unassembled WGS sequence"/>
</dbReference>
<evidence type="ECO:0000313" key="2">
    <source>
        <dbReference type="EMBL" id="MBB3914035.1"/>
    </source>
</evidence>
<evidence type="ECO:0000256" key="1">
    <source>
        <dbReference type="SAM" id="SignalP"/>
    </source>
</evidence>